<dbReference type="InterPro" id="IPR036775">
    <property type="entry name" value="DNA_pol_Y-fam_lit_finger_sf"/>
</dbReference>
<dbReference type="Gene3D" id="1.10.150.20">
    <property type="entry name" value="5' to 3' exonuclease, C-terminal subdomain"/>
    <property type="match status" value="1"/>
</dbReference>
<keyword evidence="10 16" id="KW-0227">DNA damage</keyword>
<dbReference type="InterPro" id="IPR050116">
    <property type="entry name" value="DNA_polymerase-Y"/>
</dbReference>
<evidence type="ECO:0000256" key="4">
    <source>
        <dbReference type="ARBA" id="ARBA00022457"/>
    </source>
</evidence>
<dbReference type="InterPro" id="IPR022880">
    <property type="entry name" value="DNApol_IV"/>
</dbReference>
<dbReference type="InterPro" id="IPR043502">
    <property type="entry name" value="DNA/RNA_pol_sf"/>
</dbReference>
<evidence type="ECO:0000256" key="10">
    <source>
        <dbReference type="ARBA" id="ARBA00022763"/>
    </source>
</evidence>
<evidence type="ECO:0000256" key="6">
    <source>
        <dbReference type="ARBA" id="ARBA00022679"/>
    </source>
</evidence>
<dbReference type="Proteomes" id="UP000319908">
    <property type="component" value="Unassembled WGS sequence"/>
</dbReference>
<dbReference type="InterPro" id="IPR017961">
    <property type="entry name" value="DNA_pol_Y-fam_little_finger"/>
</dbReference>
<dbReference type="NCBIfam" id="NF003015">
    <property type="entry name" value="PRK03858.1"/>
    <property type="match status" value="1"/>
</dbReference>
<evidence type="ECO:0000256" key="3">
    <source>
        <dbReference type="ARBA" id="ARBA00011245"/>
    </source>
</evidence>
<feature type="active site" evidence="16">
    <location>
        <position position="114"/>
    </location>
</feature>
<keyword evidence="14 16" id="KW-0234">DNA repair</keyword>
<evidence type="ECO:0000256" key="12">
    <source>
        <dbReference type="ARBA" id="ARBA00022932"/>
    </source>
</evidence>
<dbReference type="InterPro" id="IPR043128">
    <property type="entry name" value="Rev_trsase/Diguanyl_cyclase"/>
</dbReference>
<dbReference type="NCBIfam" id="NF002751">
    <property type="entry name" value="PRK02794.1"/>
    <property type="match status" value="1"/>
</dbReference>
<dbReference type="EMBL" id="SJPU01000002">
    <property type="protein sequence ID" value="TWU15713.1"/>
    <property type="molecule type" value="Genomic_DNA"/>
</dbReference>
<comment type="catalytic activity">
    <reaction evidence="15 16">
        <text>DNA(n) + a 2'-deoxyribonucleoside 5'-triphosphate = DNA(n+1) + diphosphate</text>
        <dbReference type="Rhea" id="RHEA:22508"/>
        <dbReference type="Rhea" id="RHEA-COMP:17339"/>
        <dbReference type="Rhea" id="RHEA-COMP:17340"/>
        <dbReference type="ChEBI" id="CHEBI:33019"/>
        <dbReference type="ChEBI" id="CHEBI:61560"/>
        <dbReference type="ChEBI" id="CHEBI:173112"/>
        <dbReference type="EC" id="2.7.7.7"/>
    </reaction>
</comment>
<evidence type="ECO:0000256" key="13">
    <source>
        <dbReference type="ARBA" id="ARBA00023125"/>
    </source>
</evidence>
<evidence type="ECO:0000256" key="7">
    <source>
        <dbReference type="ARBA" id="ARBA00022695"/>
    </source>
</evidence>
<evidence type="ECO:0000256" key="1">
    <source>
        <dbReference type="ARBA" id="ARBA00004496"/>
    </source>
</evidence>
<dbReference type="GO" id="GO:0003887">
    <property type="term" value="F:DNA-directed DNA polymerase activity"/>
    <property type="evidence" value="ECO:0007669"/>
    <property type="project" value="UniProtKB-UniRule"/>
</dbReference>
<evidence type="ECO:0000256" key="17">
    <source>
        <dbReference type="SAM" id="MobiDB-lite"/>
    </source>
</evidence>
<evidence type="ECO:0000256" key="8">
    <source>
        <dbReference type="ARBA" id="ARBA00022705"/>
    </source>
</evidence>
<dbReference type="PANTHER" id="PTHR11076:SF33">
    <property type="entry name" value="DNA POLYMERASE KAPPA"/>
    <property type="match status" value="1"/>
</dbReference>
<dbReference type="GO" id="GO:0006261">
    <property type="term" value="P:DNA-templated DNA replication"/>
    <property type="evidence" value="ECO:0007669"/>
    <property type="project" value="UniProtKB-UniRule"/>
</dbReference>
<feature type="compositionally biased region" description="Basic and acidic residues" evidence="17">
    <location>
        <begin position="368"/>
        <end position="379"/>
    </location>
</feature>
<dbReference type="SUPFAM" id="SSF56672">
    <property type="entry name" value="DNA/RNA polymerases"/>
    <property type="match status" value="1"/>
</dbReference>
<keyword evidence="9 16" id="KW-0479">Metal-binding</keyword>
<dbReference type="Gene3D" id="3.40.1170.60">
    <property type="match status" value="1"/>
</dbReference>
<proteinExistence type="inferred from homology"/>
<evidence type="ECO:0000256" key="5">
    <source>
        <dbReference type="ARBA" id="ARBA00022490"/>
    </source>
</evidence>
<dbReference type="HAMAP" id="MF_01113">
    <property type="entry name" value="DNApol_IV"/>
    <property type="match status" value="1"/>
</dbReference>
<sequence length="407" mass="45064">MPTIGVTPGEYDMILHVDMDAFYASVEERERPELVGRPLVVGGTPEGRGVVAAANYEARKFGVHSAMPMATALRLCPNVVVLPVRMSDYAEVSRQIRDIFFRYTPLVEPLSLDEAFLDVSGCESLFGTASKIARLIKDKIMEETSLVASVGVAPNKFLAKIASDVRKPDGLVVVPPDAVQSFLDPLPVGRIWGVGKITGGVFERLGIQTIEQLRQRSVETLRTDFGTQGEHFWKLARGIDDRTVVPDREAKSISHETTFATDIADRDLTRAWLLDLTEQIMRRLRRKNEKARTVHLKIRFADFRTITRSRTLSSSTDVTVEVWQVAKALHDAALSGNHSSIRLIGVGVSNFSGDQPVQQPLFDADPEGQEHAKQRKLDAVSDAVRDKFGSASLSKGNTRLRSQTESR</sequence>
<keyword evidence="5 16" id="KW-0963">Cytoplasm</keyword>
<comment type="function">
    <text evidence="16">Poorly processive, error-prone DNA polymerase involved in untargeted mutagenesis. Copies undamaged DNA at stalled replication forks, which arise in vivo from mismatched or misaligned primer ends. These misaligned primers can be extended by PolIV. Exhibits no 3'-5' exonuclease (proofreading) activity. May be involved in translesional synthesis, in conjunction with the beta clamp from PolIII.</text>
</comment>
<feature type="domain" description="UmuC" evidence="18">
    <location>
        <begin position="14"/>
        <end position="195"/>
    </location>
</feature>
<dbReference type="Pfam" id="PF00817">
    <property type="entry name" value="IMS"/>
    <property type="match status" value="1"/>
</dbReference>
<protein>
    <recommendedName>
        <fullName evidence="16">DNA polymerase IV</fullName>
        <shortName evidence="16">Pol IV</shortName>
        <ecNumber evidence="16">2.7.7.7</ecNumber>
    </recommendedName>
</protein>
<keyword evidence="11 16" id="KW-0460">Magnesium</keyword>
<dbReference type="Pfam" id="PF11799">
    <property type="entry name" value="IMS_C"/>
    <property type="match status" value="1"/>
</dbReference>
<name>A0A5C6BU02_9BACT</name>
<evidence type="ECO:0000256" key="2">
    <source>
        <dbReference type="ARBA" id="ARBA00010945"/>
    </source>
</evidence>
<dbReference type="InterPro" id="IPR001126">
    <property type="entry name" value="UmuC"/>
</dbReference>
<comment type="subcellular location">
    <subcellularLocation>
        <location evidence="1 16">Cytoplasm</location>
    </subcellularLocation>
</comment>
<keyword evidence="13 16" id="KW-0238">DNA-binding</keyword>
<dbReference type="Gene3D" id="3.30.1490.100">
    <property type="entry name" value="DNA polymerase, Y-family, little finger domain"/>
    <property type="match status" value="1"/>
</dbReference>
<comment type="caution">
    <text evidence="19">The sequence shown here is derived from an EMBL/GenBank/DDBJ whole genome shotgun (WGS) entry which is preliminary data.</text>
</comment>
<dbReference type="CDD" id="cd03586">
    <property type="entry name" value="PolY_Pol_IV_kappa"/>
    <property type="match status" value="1"/>
</dbReference>
<dbReference type="AlphaFoldDB" id="A0A5C6BU02"/>
<dbReference type="GO" id="GO:0006281">
    <property type="term" value="P:DNA repair"/>
    <property type="evidence" value="ECO:0007669"/>
    <property type="project" value="UniProtKB-UniRule"/>
</dbReference>
<evidence type="ECO:0000256" key="15">
    <source>
        <dbReference type="ARBA" id="ARBA00049244"/>
    </source>
</evidence>
<dbReference type="SUPFAM" id="SSF100879">
    <property type="entry name" value="Lesion bypass DNA polymerase (Y-family), little finger domain"/>
    <property type="match status" value="1"/>
</dbReference>
<accession>A0A5C6BU02</accession>
<keyword evidence="4 16" id="KW-0515">Mutator protein</keyword>
<feature type="binding site" evidence="16">
    <location>
        <position position="18"/>
    </location>
    <ligand>
        <name>Mg(2+)</name>
        <dbReference type="ChEBI" id="CHEBI:18420"/>
    </ligand>
</feature>
<evidence type="ECO:0000256" key="14">
    <source>
        <dbReference type="ARBA" id="ARBA00023204"/>
    </source>
</evidence>
<dbReference type="GO" id="GO:0042276">
    <property type="term" value="P:error-prone translesion synthesis"/>
    <property type="evidence" value="ECO:0007669"/>
    <property type="project" value="TreeGrafter"/>
</dbReference>
<dbReference type="FunFam" id="3.40.1170.60:FF:000001">
    <property type="entry name" value="DNA polymerase IV"/>
    <property type="match status" value="1"/>
</dbReference>
<feature type="region of interest" description="Disordered" evidence="17">
    <location>
        <begin position="356"/>
        <end position="379"/>
    </location>
</feature>
<keyword evidence="7 16" id="KW-0548">Nucleotidyltransferase</keyword>
<dbReference type="PROSITE" id="PS50173">
    <property type="entry name" value="UMUC"/>
    <property type="match status" value="1"/>
</dbReference>
<dbReference type="GO" id="GO:0005829">
    <property type="term" value="C:cytosol"/>
    <property type="evidence" value="ECO:0007669"/>
    <property type="project" value="TreeGrafter"/>
</dbReference>
<comment type="subunit">
    <text evidence="3 16">Monomer.</text>
</comment>
<evidence type="ECO:0000259" key="18">
    <source>
        <dbReference type="PROSITE" id="PS50173"/>
    </source>
</evidence>
<dbReference type="GO" id="GO:0003684">
    <property type="term" value="F:damaged DNA binding"/>
    <property type="evidence" value="ECO:0007669"/>
    <property type="project" value="InterPro"/>
</dbReference>
<evidence type="ECO:0000256" key="11">
    <source>
        <dbReference type="ARBA" id="ARBA00022842"/>
    </source>
</evidence>
<feature type="site" description="Substrate discrimination" evidence="16">
    <location>
        <position position="23"/>
    </location>
</feature>
<dbReference type="NCBIfam" id="NF002882">
    <property type="entry name" value="PRK03348.1"/>
    <property type="match status" value="1"/>
</dbReference>
<gene>
    <name evidence="19" type="primary">dinB_2</name>
    <name evidence="16" type="synonym">dinB</name>
    <name evidence="19" type="ORF">Poly21_29100</name>
</gene>
<keyword evidence="6 16" id="KW-0808">Transferase</keyword>
<feature type="region of interest" description="Disordered" evidence="17">
    <location>
        <begin position="388"/>
        <end position="407"/>
    </location>
</feature>
<reference evidence="19 20" key="1">
    <citation type="journal article" date="2020" name="Antonie Van Leeuwenhoek">
        <title>Rhodopirellula heiligendammensis sp. nov., Rhodopirellula pilleata sp. nov., and Rhodopirellula solitaria sp. nov. isolated from natural or artificial marine surfaces in Northern Germany and California, USA, and emended description of the genus Rhodopirellula.</title>
        <authorList>
            <person name="Kallscheuer N."/>
            <person name="Wiegand S."/>
            <person name="Jogler M."/>
            <person name="Boedeker C."/>
            <person name="Peeters S.H."/>
            <person name="Rast P."/>
            <person name="Heuer A."/>
            <person name="Jetten M.S.M."/>
            <person name="Rohde M."/>
            <person name="Jogler C."/>
        </authorList>
    </citation>
    <scope>NUCLEOTIDE SEQUENCE [LARGE SCALE GENOMIC DNA]</scope>
    <source>
        <strain evidence="19 20">Poly21</strain>
    </source>
</reference>
<dbReference type="NCBIfam" id="NF002677">
    <property type="entry name" value="PRK02406.1"/>
    <property type="match status" value="1"/>
</dbReference>
<dbReference type="Gene3D" id="3.30.70.270">
    <property type="match status" value="1"/>
</dbReference>
<keyword evidence="20" id="KW-1185">Reference proteome</keyword>
<evidence type="ECO:0000313" key="19">
    <source>
        <dbReference type="EMBL" id="TWU15713.1"/>
    </source>
</evidence>
<dbReference type="EC" id="2.7.7.7" evidence="16"/>
<feature type="binding site" evidence="16">
    <location>
        <position position="113"/>
    </location>
    <ligand>
        <name>Mg(2+)</name>
        <dbReference type="ChEBI" id="CHEBI:18420"/>
    </ligand>
</feature>
<dbReference type="Pfam" id="PF11798">
    <property type="entry name" value="IMS_HHH"/>
    <property type="match status" value="1"/>
</dbReference>
<evidence type="ECO:0000256" key="16">
    <source>
        <dbReference type="HAMAP-Rule" id="MF_01113"/>
    </source>
</evidence>
<evidence type="ECO:0000256" key="9">
    <source>
        <dbReference type="ARBA" id="ARBA00022723"/>
    </source>
</evidence>
<comment type="similarity">
    <text evidence="2 16">Belongs to the DNA polymerase type-Y family.</text>
</comment>
<dbReference type="FunFam" id="3.30.1490.100:FF:000004">
    <property type="entry name" value="DNA polymerase IV"/>
    <property type="match status" value="1"/>
</dbReference>
<dbReference type="InterPro" id="IPR024728">
    <property type="entry name" value="PolY_HhH_motif"/>
</dbReference>
<evidence type="ECO:0000313" key="20">
    <source>
        <dbReference type="Proteomes" id="UP000319908"/>
    </source>
</evidence>
<dbReference type="GO" id="GO:0009432">
    <property type="term" value="P:SOS response"/>
    <property type="evidence" value="ECO:0007669"/>
    <property type="project" value="TreeGrafter"/>
</dbReference>
<feature type="compositionally biased region" description="Polar residues" evidence="17">
    <location>
        <begin position="391"/>
        <end position="401"/>
    </location>
</feature>
<keyword evidence="8 16" id="KW-0235">DNA replication</keyword>
<keyword evidence="12 16" id="KW-0239">DNA-directed DNA polymerase</keyword>
<dbReference type="PANTHER" id="PTHR11076">
    <property type="entry name" value="DNA REPAIR POLYMERASE UMUC / TRANSFERASE FAMILY MEMBER"/>
    <property type="match status" value="1"/>
</dbReference>
<dbReference type="GO" id="GO:0000287">
    <property type="term" value="F:magnesium ion binding"/>
    <property type="evidence" value="ECO:0007669"/>
    <property type="project" value="UniProtKB-UniRule"/>
</dbReference>
<organism evidence="19 20">
    <name type="scientific">Allorhodopirellula heiligendammensis</name>
    <dbReference type="NCBI Taxonomy" id="2714739"/>
    <lineage>
        <taxon>Bacteria</taxon>
        <taxon>Pseudomonadati</taxon>
        <taxon>Planctomycetota</taxon>
        <taxon>Planctomycetia</taxon>
        <taxon>Pirellulales</taxon>
        <taxon>Pirellulaceae</taxon>
        <taxon>Allorhodopirellula</taxon>
    </lineage>
</organism>
<comment type="cofactor">
    <cofactor evidence="16">
        <name>Mg(2+)</name>
        <dbReference type="ChEBI" id="CHEBI:18420"/>
    </cofactor>
    <text evidence="16">Binds 2 magnesium ions per subunit.</text>
</comment>